<reference evidence="2 3" key="1">
    <citation type="submission" date="2013-06" db="EMBL/GenBank/DDBJ databases">
        <authorList>
            <person name="Weinstock G."/>
            <person name="Sodergren E."/>
            <person name="Lobos E.A."/>
            <person name="Fulton L."/>
            <person name="Fulton R."/>
            <person name="Courtney L."/>
            <person name="Fronick C."/>
            <person name="O'Laughlin M."/>
            <person name="Godfrey J."/>
            <person name="Wilson R.M."/>
            <person name="Miner T."/>
            <person name="Farmer C."/>
            <person name="Delehaunty K."/>
            <person name="Cordes M."/>
            <person name="Minx P."/>
            <person name="Tomlinson C."/>
            <person name="Chen J."/>
            <person name="Wollam A."/>
            <person name="Pepin K.H."/>
            <person name="Bhonagiri V."/>
            <person name="Zhang X."/>
            <person name="Warren W."/>
            <person name="Mitreva M."/>
            <person name="Mardis E.R."/>
            <person name="Wilson R.K."/>
        </authorList>
    </citation>
    <scope>NUCLEOTIDE SEQUENCE [LARGE SCALE GENOMIC DNA]</scope>
    <source>
        <strain evidence="2 3">ATCC 29099</strain>
    </source>
</reference>
<evidence type="ECO:0000313" key="3">
    <source>
        <dbReference type="Proteomes" id="UP000016608"/>
    </source>
</evidence>
<dbReference type="PATRIC" id="fig|1256908.3.peg.192"/>
<proteinExistence type="predicted"/>
<dbReference type="InterPro" id="IPR046123">
    <property type="entry name" value="DUF6120"/>
</dbReference>
<sequence length="134" mass="15651">MMKYKTLTKGGSTYYRKLKILIPIKGKYEKDFLNTIFQNLESICSEQPEITYNELCTRIGTPKDIIIEYYENADTEYIIQKLRISSIIRCIVISILLIAVVVASIELYSFHKLYKRAEDSIDGYVIERIHDETP</sequence>
<name>U2REZ1_EUBRA</name>
<accession>U2REZ1</accession>
<keyword evidence="1" id="KW-1133">Transmembrane helix</keyword>
<keyword evidence="1" id="KW-0472">Membrane</keyword>
<dbReference type="RefSeq" id="WP_021739372.1">
    <property type="nucleotide sequence ID" value="NZ_KI271134.1"/>
</dbReference>
<keyword evidence="3" id="KW-1185">Reference proteome</keyword>
<dbReference type="AlphaFoldDB" id="U2REZ1"/>
<dbReference type="Pfam" id="PF19615">
    <property type="entry name" value="DUF6120"/>
    <property type="match status" value="1"/>
</dbReference>
<organism evidence="2 3">
    <name type="scientific">Eubacterium ramulus ATCC 29099</name>
    <dbReference type="NCBI Taxonomy" id="1256908"/>
    <lineage>
        <taxon>Bacteria</taxon>
        <taxon>Bacillati</taxon>
        <taxon>Bacillota</taxon>
        <taxon>Clostridia</taxon>
        <taxon>Eubacteriales</taxon>
        <taxon>Eubacteriaceae</taxon>
        <taxon>Eubacterium</taxon>
    </lineage>
</organism>
<protein>
    <submittedName>
        <fullName evidence="2">Uncharacterized protein</fullName>
    </submittedName>
</protein>
<gene>
    <name evidence="2" type="ORF">HMPREF0373_00222</name>
</gene>
<evidence type="ECO:0000313" key="2">
    <source>
        <dbReference type="EMBL" id="ERK52128.1"/>
    </source>
</evidence>
<dbReference type="HOGENOM" id="CLU_153739_0_0_9"/>
<evidence type="ECO:0000256" key="1">
    <source>
        <dbReference type="SAM" id="Phobius"/>
    </source>
</evidence>
<keyword evidence="1" id="KW-0812">Transmembrane</keyword>
<dbReference type="GeneID" id="42786787"/>
<dbReference type="Proteomes" id="UP000016608">
    <property type="component" value="Unassembled WGS sequence"/>
</dbReference>
<dbReference type="eggNOG" id="ENOG5033HCW">
    <property type="taxonomic scope" value="Bacteria"/>
</dbReference>
<dbReference type="EMBL" id="AWVJ01000013">
    <property type="protein sequence ID" value="ERK52128.1"/>
    <property type="molecule type" value="Genomic_DNA"/>
</dbReference>
<comment type="caution">
    <text evidence="2">The sequence shown here is derived from an EMBL/GenBank/DDBJ whole genome shotgun (WGS) entry which is preliminary data.</text>
</comment>
<feature type="transmembrane region" description="Helical" evidence="1">
    <location>
        <begin position="87"/>
        <end position="110"/>
    </location>
</feature>